<dbReference type="Gene3D" id="3.90.180.10">
    <property type="entry name" value="Medium-chain alcohol dehydrogenases, catalytic domain"/>
    <property type="match status" value="1"/>
</dbReference>
<dbReference type="InterPro" id="IPR013154">
    <property type="entry name" value="ADH-like_N"/>
</dbReference>
<protein>
    <submittedName>
        <fullName evidence="2">GroES-like protein</fullName>
    </submittedName>
</protein>
<dbReference type="SUPFAM" id="SSF50129">
    <property type="entry name" value="GroES-like"/>
    <property type="match status" value="1"/>
</dbReference>
<dbReference type="InParanoid" id="A0A316YXN1"/>
<organism evidence="2 3">
    <name type="scientific">Acaromyces ingoldii</name>
    <dbReference type="NCBI Taxonomy" id="215250"/>
    <lineage>
        <taxon>Eukaryota</taxon>
        <taxon>Fungi</taxon>
        <taxon>Dikarya</taxon>
        <taxon>Basidiomycota</taxon>
        <taxon>Ustilaginomycotina</taxon>
        <taxon>Exobasidiomycetes</taxon>
        <taxon>Exobasidiales</taxon>
        <taxon>Cryptobasidiaceae</taxon>
        <taxon>Acaromyces</taxon>
    </lineage>
</organism>
<name>A0A316YXN1_9BASI</name>
<reference evidence="2 3" key="1">
    <citation type="journal article" date="2018" name="Mol. Biol. Evol.">
        <title>Broad Genomic Sampling Reveals a Smut Pathogenic Ancestry of the Fungal Clade Ustilaginomycotina.</title>
        <authorList>
            <person name="Kijpornyongpan T."/>
            <person name="Mondo S.J."/>
            <person name="Barry K."/>
            <person name="Sandor L."/>
            <person name="Lee J."/>
            <person name="Lipzen A."/>
            <person name="Pangilinan J."/>
            <person name="LaButti K."/>
            <person name="Hainaut M."/>
            <person name="Henrissat B."/>
            <person name="Grigoriev I.V."/>
            <person name="Spatafora J.W."/>
            <person name="Aime M.C."/>
        </authorList>
    </citation>
    <scope>NUCLEOTIDE SEQUENCE [LARGE SCALE GENOMIC DNA]</scope>
    <source>
        <strain evidence="2 3">MCA 4198</strain>
    </source>
</reference>
<dbReference type="InterPro" id="IPR047122">
    <property type="entry name" value="Trans-enoyl_RdTase-like"/>
</dbReference>
<dbReference type="InterPro" id="IPR013149">
    <property type="entry name" value="ADH-like_C"/>
</dbReference>
<dbReference type="CDD" id="cd08249">
    <property type="entry name" value="enoyl_reductase_like"/>
    <property type="match status" value="1"/>
</dbReference>
<dbReference type="AlphaFoldDB" id="A0A316YXN1"/>
<sequence>MTTKQKAVVLPKEFGTNEIQERDIYAAKEGEVLIKITSTAINPVDWKMRDWNVFVPSYPVICGSDAAGEVVSLGPAYKGFNKGDRVFFQGRIAVQESATFQQYCTMPGDLVAKTPSNITDDEAAGISLASMAVVTAFYHDDCGRPIAPCPWEAGGDSAARGKAIIILGGSSSVGQYAIQLARLSGFDTIVTNASSKHAEYLKSLGATHVLDRTTASAEELASAALAGGHRLHFLFDAISNDETQLFGVKVLQAAYKTSQDADSQKLVSVLGKKDEALALAAAQEPHVAVFPVYGIGSYPAIRPLAAPFMQALSGEQGWIAKGLFKPNKPHVVEGGLGAINEALALNKKGVSGVKVVVRPQE</sequence>
<dbReference type="EMBL" id="KZ819634">
    <property type="protein sequence ID" value="PWN94270.1"/>
    <property type="molecule type" value="Genomic_DNA"/>
</dbReference>
<dbReference type="Pfam" id="PF00107">
    <property type="entry name" value="ADH_zinc_N"/>
    <property type="match status" value="1"/>
</dbReference>
<dbReference type="PANTHER" id="PTHR45348:SF2">
    <property type="entry name" value="ZINC-TYPE ALCOHOL DEHYDROGENASE-LIKE PROTEIN C2E1P3.01"/>
    <property type="match status" value="1"/>
</dbReference>
<dbReference type="InterPro" id="IPR011032">
    <property type="entry name" value="GroES-like_sf"/>
</dbReference>
<dbReference type="Proteomes" id="UP000245768">
    <property type="component" value="Unassembled WGS sequence"/>
</dbReference>
<accession>A0A316YXN1</accession>
<dbReference type="SMART" id="SM00829">
    <property type="entry name" value="PKS_ER"/>
    <property type="match status" value="1"/>
</dbReference>
<dbReference type="STRING" id="215250.A0A316YXN1"/>
<evidence type="ECO:0000259" key="1">
    <source>
        <dbReference type="SMART" id="SM00829"/>
    </source>
</evidence>
<dbReference type="SUPFAM" id="SSF51735">
    <property type="entry name" value="NAD(P)-binding Rossmann-fold domains"/>
    <property type="match status" value="1"/>
</dbReference>
<keyword evidence="3" id="KW-1185">Reference proteome</keyword>
<dbReference type="PANTHER" id="PTHR45348">
    <property type="entry name" value="HYPOTHETICAL OXIDOREDUCTASE (EUROFUNG)"/>
    <property type="match status" value="1"/>
</dbReference>
<dbReference type="InterPro" id="IPR036291">
    <property type="entry name" value="NAD(P)-bd_dom_sf"/>
</dbReference>
<dbReference type="GeneID" id="37042724"/>
<feature type="domain" description="Enoyl reductase (ER)" evidence="1">
    <location>
        <begin position="15"/>
        <end position="357"/>
    </location>
</feature>
<dbReference type="RefSeq" id="XP_025381468.1">
    <property type="nucleotide sequence ID" value="XM_025520808.1"/>
</dbReference>
<gene>
    <name evidence="2" type="ORF">FA10DRAFT_264824</name>
</gene>
<evidence type="ECO:0000313" key="2">
    <source>
        <dbReference type="EMBL" id="PWN94270.1"/>
    </source>
</evidence>
<dbReference type="Pfam" id="PF08240">
    <property type="entry name" value="ADH_N"/>
    <property type="match status" value="1"/>
</dbReference>
<dbReference type="Gene3D" id="3.40.50.720">
    <property type="entry name" value="NAD(P)-binding Rossmann-like Domain"/>
    <property type="match status" value="1"/>
</dbReference>
<dbReference type="GO" id="GO:0016651">
    <property type="term" value="F:oxidoreductase activity, acting on NAD(P)H"/>
    <property type="evidence" value="ECO:0007669"/>
    <property type="project" value="InterPro"/>
</dbReference>
<dbReference type="OrthoDB" id="3233595at2759"/>
<proteinExistence type="predicted"/>
<dbReference type="InterPro" id="IPR020843">
    <property type="entry name" value="ER"/>
</dbReference>
<evidence type="ECO:0000313" key="3">
    <source>
        <dbReference type="Proteomes" id="UP000245768"/>
    </source>
</evidence>